<reference evidence="8 9" key="1">
    <citation type="submission" date="2020-08" db="EMBL/GenBank/DDBJ databases">
        <title>Genomic Encyclopedia of Type Strains, Phase III (KMG-III): the genomes of soil and plant-associated and newly described type strains.</title>
        <authorList>
            <person name="Whitman W."/>
        </authorList>
    </citation>
    <scope>NUCLEOTIDE SEQUENCE [LARGE SCALE GENOMIC DNA]</scope>
    <source>
        <strain evidence="8 9">CECT 7247</strain>
    </source>
</reference>
<keyword evidence="4 8" id="KW-0067">ATP-binding</keyword>
<dbReference type="GO" id="GO:0005524">
    <property type="term" value="F:ATP binding"/>
    <property type="evidence" value="ECO:0007669"/>
    <property type="project" value="UniProtKB-KW"/>
</dbReference>
<name>A0ABR6GSL4_9BURK</name>
<dbReference type="SMART" id="SM00382">
    <property type="entry name" value="AAA"/>
    <property type="match status" value="1"/>
</dbReference>
<dbReference type="Proteomes" id="UP000574369">
    <property type="component" value="Unassembled WGS sequence"/>
</dbReference>
<evidence type="ECO:0000256" key="6">
    <source>
        <dbReference type="ARBA" id="ARBA00037066"/>
    </source>
</evidence>
<evidence type="ECO:0000313" key="9">
    <source>
        <dbReference type="Proteomes" id="UP000574369"/>
    </source>
</evidence>
<dbReference type="CDD" id="cd03214">
    <property type="entry name" value="ABC_Iron-Siderophores_B12_Hemin"/>
    <property type="match status" value="1"/>
</dbReference>
<feature type="domain" description="ABC transporter" evidence="7">
    <location>
        <begin position="15"/>
        <end position="253"/>
    </location>
</feature>
<dbReference type="PROSITE" id="PS00211">
    <property type="entry name" value="ABC_TRANSPORTER_1"/>
    <property type="match status" value="1"/>
</dbReference>
<gene>
    <name evidence="8" type="ORF">FHS28_002516</name>
</gene>
<evidence type="ECO:0000256" key="4">
    <source>
        <dbReference type="ARBA" id="ARBA00022840"/>
    </source>
</evidence>
<organism evidence="8 9">
    <name type="scientific">Roseateles terrae</name>
    <dbReference type="NCBI Taxonomy" id="431060"/>
    <lineage>
        <taxon>Bacteria</taxon>
        <taxon>Pseudomonadati</taxon>
        <taxon>Pseudomonadota</taxon>
        <taxon>Betaproteobacteria</taxon>
        <taxon>Burkholderiales</taxon>
        <taxon>Sphaerotilaceae</taxon>
        <taxon>Roseateles</taxon>
    </lineage>
</organism>
<keyword evidence="2" id="KW-1003">Cell membrane</keyword>
<dbReference type="Gene3D" id="3.40.50.300">
    <property type="entry name" value="P-loop containing nucleotide triphosphate hydrolases"/>
    <property type="match status" value="1"/>
</dbReference>
<evidence type="ECO:0000256" key="3">
    <source>
        <dbReference type="ARBA" id="ARBA00022741"/>
    </source>
</evidence>
<keyword evidence="2" id="KW-0472">Membrane</keyword>
<comment type="caution">
    <text evidence="8">The sequence shown here is derived from an EMBL/GenBank/DDBJ whole genome shotgun (WGS) entry which is preliminary data.</text>
</comment>
<dbReference type="PANTHER" id="PTHR42794">
    <property type="entry name" value="HEMIN IMPORT ATP-BINDING PROTEIN HMUV"/>
    <property type="match status" value="1"/>
</dbReference>
<keyword evidence="9" id="KW-1185">Reference proteome</keyword>
<evidence type="ECO:0000256" key="5">
    <source>
        <dbReference type="ARBA" id="ARBA00022967"/>
    </source>
</evidence>
<dbReference type="PROSITE" id="PS50893">
    <property type="entry name" value="ABC_TRANSPORTER_2"/>
    <property type="match status" value="1"/>
</dbReference>
<accession>A0ABR6GSL4</accession>
<sequence length="296" mass="32410">MVPAAAAHDGATHGERLMLVMHDVCVDMGRLRLGPIHLRLAAGERVAILGPSGAGKSTLLRLMARELRPSRGEVLLDRRPLAHWSASDLARRRAVLPQQHGVAFGLPVELVVALGRVARQSDGRQDCIVQEALAQAQAEHLQGRRFDTLSGGEQARVQLARVLAQVWDERDGLLLVDEPLAAMDPGLTLSLMQSMRRFAAARGHALVAVLHDLNLAMNHFDRLWMVKDGQLIADCDAVPATVPLLEQLYGTRLRLLQDQHGMAVLPVMGREVPLTGTHAQAQEPLQQTLHAMEARR</sequence>
<evidence type="ECO:0000259" key="7">
    <source>
        <dbReference type="PROSITE" id="PS50893"/>
    </source>
</evidence>
<dbReference type="InterPro" id="IPR027417">
    <property type="entry name" value="P-loop_NTPase"/>
</dbReference>
<keyword evidence="3" id="KW-0547">Nucleotide-binding</keyword>
<dbReference type="RefSeq" id="WP_246410019.1">
    <property type="nucleotide sequence ID" value="NZ_JACHXO010000004.1"/>
</dbReference>
<evidence type="ECO:0000256" key="1">
    <source>
        <dbReference type="ARBA" id="ARBA00022448"/>
    </source>
</evidence>
<evidence type="ECO:0000256" key="2">
    <source>
        <dbReference type="ARBA" id="ARBA00022475"/>
    </source>
</evidence>
<dbReference type="PANTHER" id="PTHR42794:SF1">
    <property type="entry name" value="HEMIN IMPORT ATP-BINDING PROTEIN HMUV"/>
    <property type="match status" value="1"/>
</dbReference>
<dbReference type="EMBL" id="JACHXO010000004">
    <property type="protein sequence ID" value="MBB3195113.1"/>
    <property type="molecule type" value="Genomic_DNA"/>
</dbReference>
<keyword evidence="5" id="KW-1278">Translocase</keyword>
<comment type="function">
    <text evidence="6">Part of the ABC transporter complex HmuTUV involved in hemin import. Responsible for energy coupling to the transport system.</text>
</comment>
<keyword evidence="1" id="KW-0813">Transport</keyword>
<dbReference type="InterPro" id="IPR003439">
    <property type="entry name" value="ABC_transporter-like_ATP-bd"/>
</dbReference>
<dbReference type="InterPro" id="IPR017871">
    <property type="entry name" value="ABC_transporter-like_CS"/>
</dbReference>
<dbReference type="SUPFAM" id="SSF52540">
    <property type="entry name" value="P-loop containing nucleoside triphosphate hydrolases"/>
    <property type="match status" value="1"/>
</dbReference>
<protein>
    <submittedName>
        <fullName evidence="8">Iron complex transport system ATP-binding protein</fullName>
    </submittedName>
</protein>
<dbReference type="InterPro" id="IPR003593">
    <property type="entry name" value="AAA+_ATPase"/>
</dbReference>
<proteinExistence type="predicted"/>
<dbReference type="Pfam" id="PF00005">
    <property type="entry name" value="ABC_tran"/>
    <property type="match status" value="1"/>
</dbReference>
<evidence type="ECO:0000313" key="8">
    <source>
        <dbReference type="EMBL" id="MBB3195113.1"/>
    </source>
</evidence>